<feature type="compositionally biased region" description="Polar residues" evidence="1">
    <location>
        <begin position="893"/>
        <end position="902"/>
    </location>
</feature>
<feature type="region of interest" description="Disordered" evidence="1">
    <location>
        <begin position="157"/>
        <end position="239"/>
    </location>
</feature>
<keyword evidence="5" id="KW-1185">Reference proteome</keyword>
<protein>
    <recommendedName>
        <fullName evidence="3">Beta-adaptin appendage C-terminal subdomain domain-containing protein</fullName>
    </recommendedName>
</protein>
<dbReference type="EMBL" id="JALLPJ020000503">
    <property type="protein sequence ID" value="KAL3790338.1"/>
    <property type="molecule type" value="Genomic_DNA"/>
</dbReference>
<keyword evidence="2" id="KW-0472">Membrane</keyword>
<sequence>MEFNSPELERFERELEVALETGIREFKNELEESPHSSLDETCFSMEEDLRNAENACDGIQKLMMESTDKDDTPTSAAANAPSESTQKSINNKNDVKYLASKFEQRSISTERSLSVKQGLAMFGSIVQKRPPTATVKYDPPMTVEVKIPMVTQPTAETDLKQFSEQKPASTLLEPNRVKTMQIQASDTSTKDGCSGSIRDKYSKYHDGESMTSSLPPPPKRENPPKSSQSKAQNSNNFTPIKSKEYLATRWANNQRQSEPPLKSSHEPISAEATTSKPTTTIVDGATINEWRKALVQSLKVHISKHVEETPHIVETNDDTTNAFHSDQMNEIDIECCIESPISTSGSTSDLDTIMLQQYVVPSPINERSIEASSDRNSHQHDSCDNDSGQWELPIVSSYPKQQPSSPRSLRGIGCKCYHQTLACMIKTCTLAIALFRRAMIMLSPLLWCVFNRGKSGKSMALACITNITYFSILASNVWRQIIMYIVECYEEWAMLSRLSPSGFTVLLQWIANMERGAAACLASMILSMATEVSTVAPRYNCNIAALLCLFQVKPVESKRKSIALLVLVMLSICVDFDWISSTYTPEQLGDDEDNAIAYKIDQEESLLQAITWYGVLVNLLLKLLCLNYWLRSSRRGMFVRSTIWQHINVYCTVTEPDDVNEATKAKIAAIVWIELIALASCFASFFVIDSKGGSSALWQDGPRQLLSLQATLLYKGVTGVLCFLSFFHHISLRDILPLACCSMQDTSADRGRRRIISTLHSSKKCIVVTKMTDFSIGVVLWFNLVSAHKDFTRDAPKDSIVLYALLSASQVMSCIISTCLCAVVAWWVHSNRKKSSREKNRHGAMLGNTPASTREQRRQRSRDRRQDVKGSSDSVSSKRSSRRNTKSEHHLKSPSSIQHTSSDMEYDLANDVGTSQNLFETRLCAASPPVLQSHLSTAPSSLQELDVDVLCSPREFRSNWASLPSGTVITCKVEKPSMPSLSDCHRHFAARRFYVIASGVVGHKTKLFVVAQRRGVQSLKARTPPKELVTRCYCEIVFDLQDKEMNAEIRCTDKSQMTFFVAALGLKDLIL</sequence>
<feature type="region of interest" description="Disordered" evidence="1">
    <location>
        <begin position="66"/>
        <end position="91"/>
    </location>
</feature>
<feature type="transmembrane region" description="Helical" evidence="2">
    <location>
        <begin position="771"/>
        <end position="788"/>
    </location>
</feature>
<feature type="compositionally biased region" description="Basic and acidic residues" evidence="1">
    <location>
        <begin position="854"/>
        <end position="870"/>
    </location>
</feature>
<evidence type="ECO:0000256" key="1">
    <source>
        <dbReference type="SAM" id="MobiDB-lite"/>
    </source>
</evidence>
<feature type="transmembrane region" description="Helical" evidence="2">
    <location>
        <begin position="667"/>
        <end position="688"/>
    </location>
</feature>
<dbReference type="Pfam" id="PF09066">
    <property type="entry name" value="B2-adapt-app_C"/>
    <property type="match status" value="1"/>
</dbReference>
<evidence type="ECO:0000256" key="2">
    <source>
        <dbReference type="SAM" id="Phobius"/>
    </source>
</evidence>
<feature type="compositionally biased region" description="Basic and acidic residues" evidence="1">
    <location>
        <begin position="197"/>
        <end position="208"/>
    </location>
</feature>
<reference evidence="4 5" key="1">
    <citation type="submission" date="2024-10" db="EMBL/GenBank/DDBJ databases">
        <title>Updated reference genomes for cyclostephanoid diatoms.</title>
        <authorList>
            <person name="Roberts W.R."/>
            <person name="Alverson A.J."/>
        </authorList>
    </citation>
    <scope>NUCLEOTIDE SEQUENCE [LARGE SCALE GENOMIC DNA]</scope>
    <source>
        <strain evidence="4 5">AJA010-31</strain>
    </source>
</reference>
<dbReference type="InterPro" id="IPR015151">
    <property type="entry name" value="B-adaptin_app_sub_C"/>
</dbReference>
<evidence type="ECO:0000259" key="3">
    <source>
        <dbReference type="Pfam" id="PF09066"/>
    </source>
</evidence>
<evidence type="ECO:0000313" key="4">
    <source>
        <dbReference type="EMBL" id="KAL3790338.1"/>
    </source>
</evidence>
<feature type="compositionally biased region" description="Polar residues" evidence="1">
    <location>
        <begin position="73"/>
        <end position="91"/>
    </location>
</feature>
<feature type="region of interest" description="Disordered" evidence="1">
    <location>
        <begin position="369"/>
        <end position="389"/>
    </location>
</feature>
<feature type="transmembrane region" description="Helical" evidence="2">
    <location>
        <begin position="800"/>
        <end position="828"/>
    </location>
</feature>
<organism evidence="4 5">
    <name type="scientific">Cyclotella atomus</name>
    <dbReference type="NCBI Taxonomy" id="382360"/>
    <lineage>
        <taxon>Eukaryota</taxon>
        <taxon>Sar</taxon>
        <taxon>Stramenopiles</taxon>
        <taxon>Ochrophyta</taxon>
        <taxon>Bacillariophyta</taxon>
        <taxon>Coscinodiscophyceae</taxon>
        <taxon>Thalassiosirophycidae</taxon>
        <taxon>Stephanodiscales</taxon>
        <taxon>Stephanodiscaceae</taxon>
        <taxon>Cyclotella</taxon>
    </lineage>
</organism>
<dbReference type="AlphaFoldDB" id="A0ABD3PR61"/>
<dbReference type="Proteomes" id="UP001530400">
    <property type="component" value="Unassembled WGS sequence"/>
</dbReference>
<feature type="transmembrane region" description="Helical" evidence="2">
    <location>
        <begin position="610"/>
        <end position="630"/>
    </location>
</feature>
<accession>A0ABD3PR61</accession>
<feature type="compositionally biased region" description="Low complexity" evidence="1">
    <location>
        <begin position="224"/>
        <end position="236"/>
    </location>
</feature>
<feature type="compositionally biased region" description="Basic and acidic residues" evidence="1">
    <location>
        <begin position="369"/>
        <end position="383"/>
    </location>
</feature>
<feature type="transmembrane region" description="Helical" evidence="2">
    <location>
        <begin position="708"/>
        <end position="727"/>
    </location>
</feature>
<feature type="region of interest" description="Disordered" evidence="1">
    <location>
        <begin position="837"/>
        <end position="902"/>
    </location>
</feature>
<evidence type="ECO:0000313" key="5">
    <source>
        <dbReference type="Proteomes" id="UP001530400"/>
    </source>
</evidence>
<keyword evidence="2" id="KW-0812">Transmembrane</keyword>
<feature type="region of interest" description="Disordered" evidence="1">
    <location>
        <begin position="252"/>
        <end position="277"/>
    </location>
</feature>
<name>A0ABD3PR61_9STRA</name>
<proteinExistence type="predicted"/>
<feature type="compositionally biased region" description="Polar residues" evidence="1">
    <location>
        <begin position="178"/>
        <end position="191"/>
    </location>
</feature>
<keyword evidence="2" id="KW-1133">Transmembrane helix</keyword>
<gene>
    <name evidence="4" type="ORF">ACHAWO_001006</name>
</gene>
<comment type="caution">
    <text evidence="4">The sequence shown here is derived from an EMBL/GenBank/DDBJ whole genome shotgun (WGS) entry which is preliminary data.</text>
</comment>
<feature type="domain" description="Beta-adaptin appendage C-terminal subdomain" evidence="3">
    <location>
        <begin position="951"/>
        <end position="1063"/>
    </location>
</feature>